<gene>
    <name evidence="3" type="ORF">DU500_13955</name>
</gene>
<dbReference type="OrthoDB" id="330648at2157"/>
<keyword evidence="4" id="KW-1185">Reference proteome</keyword>
<sequence>MFDKPQDDVDLPVPIVSEPNYDALEQFAPLKTEDYESFKRDFLTWLATKGKRPFRGDGYADTTVHTTHYKIEMAYRWLWEQEGKYTTSFDGEKGEAFIDTLVTESPKTDNEIKIFIKCLKRLFKWFDNTTGTNYDWSYSKSDQLRSEDNSKSIHYFRQWELGELYDAALDFGSFKSYRNKGMSDKERKRLKIYLAQRFEKPKEEIGAADFEKANSWKFPSLTSMSIDLGLRPIEVGRASVNWLNLSENEVVIPHDESTKNAEPWECALSNRSVNALERWLEERRQYDLYDETDALWVTKYGNPYDSSSLNRLLDNLLERTDVTPGNRDLTWYAIRRGCATMWANNAGLDAAREQLRHKRLKTTMRYVKSESSKRTSIANDLW</sequence>
<dbReference type="GO" id="GO:0006310">
    <property type="term" value="P:DNA recombination"/>
    <property type="evidence" value="ECO:0007669"/>
    <property type="project" value="UniProtKB-KW"/>
</dbReference>
<dbReference type="InterPro" id="IPR011010">
    <property type="entry name" value="DNA_brk_join_enz"/>
</dbReference>
<protein>
    <submittedName>
        <fullName evidence="3">Site-specific integrase</fullName>
    </submittedName>
</protein>
<dbReference type="PROSITE" id="PS51898">
    <property type="entry name" value="TYR_RECOMBINASE"/>
    <property type="match status" value="1"/>
</dbReference>
<dbReference type="Proteomes" id="UP000253273">
    <property type="component" value="Chromosome"/>
</dbReference>
<dbReference type="AlphaFoldDB" id="A0A345E5G7"/>
<evidence type="ECO:0000256" key="1">
    <source>
        <dbReference type="ARBA" id="ARBA00023172"/>
    </source>
</evidence>
<dbReference type="GO" id="GO:0015074">
    <property type="term" value="P:DNA integration"/>
    <property type="evidence" value="ECO:0007669"/>
    <property type="project" value="InterPro"/>
</dbReference>
<proteinExistence type="predicted"/>
<reference evidence="3 4" key="1">
    <citation type="submission" date="2018-07" db="EMBL/GenBank/DDBJ databases">
        <title>Genome sequences of Haloplanus sp. CBA1113.</title>
        <authorList>
            <person name="Kim Y.B."/>
            <person name="Roh S.W."/>
        </authorList>
    </citation>
    <scope>NUCLEOTIDE SEQUENCE [LARGE SCALE GENOMIC DNA]</scope>
    <source>
        <strain evidence="3 4">CBA1113</strain>
    </source>
</reference>
<dbReference type="Pfam" id="PF00589">
    <property type="entry name" value="Phage_integrase"/>
    <property type="match status" value="1"/>
</dbReference>
<dbReference type="KEGG" id="haj:DU500_13955"/>
<evidence type="ECO:0000313" key="3">
    <source>
        <dbReference type="EMBL" id="AXG07439.1"/>
    </source>
</evidence>
<feature type="domain" description="Tyr recombinase" evidence="2">
    <location>
        <begin position="188"/>
        <end position="379"/>
    </location>
</feature>
<dbReference type="EMBL" id="CP031150">
    <property type="protein sequence ID" value="AXG07439.1"/>
    <property type="molecule type" value="Genomic_DNA"/>
</dbReference>
<dbReference type="SUPFAM" id="SSF56349">
    <property type="entry name" value="DNA breaking-rejoining enzymes"/>
    <property type="match status" value="1"/>
</dbReference>
<keyword evidence="1" id="KW-0233">DNA recombination</keyword>
<dbReference type="Gene3D" id="1.10.443.10">
    <property type="entry name" value="Intergrase catalytic core"/>
    <property type="match status" value="1"/>
</dbReference>
<dbReference type="GO" id="GO:0003677">
    <property type="term" value="F:DNA binding"/>
    <property type="evidence" value="ECO:0007669"/>
    <property type="project" value="InterPro"/>
</dbReference>
<dbReference type="InterPro" id="IPR013762">
    <property type="entry name" value="Integrase-like_cat_sf"/>
</dbReference>
<organism evidence="3 4">
    <name type="scientific">Haloplanus rubicundus</name>
    <dbReference type="NCBI Taxonomy" id="1547898"/>
    <lineage>
        <taxon>Archaea</taxon>
        <taxon>Methanobacteriati</taxon>
        <taxon>Methanobacteriota</taxon>
        <taxon>Stenosarchaea group</taxon>
        <taxon>Halobacteria</taxon>
        <taxon>Halobacteriales</taxon>
        <taxon>Haloferacaceae</taxon>
        <taxon>Haloplanus</taxon>
    </lineage>
</organism>
<dbReference type="CDD" id="cd00397">
    <property type="entry name" value="DNA_BRE_C"/>
    <property type="match status" value="1"/>
</dbReference>
<dbReference type="GeneID" id="37284510"/>
<evidence type="ECO:0000259" key="2">
    <source>
        <dbReference type="PROSITE" id="PS51898"/>
    </source>
</evidence>
<accession>A0A345E5G7</accession>
<dbReference type="InterPro" id="IPR002104">
    <property type="entry name" value="Integrase_catalytic"/>
</dbReference>
<evidence type="ECO:0000313" key="4">
    <source>
        <dbReference type="Proteomes" id="UP000253273"/>
    </source>
</evidence>
<name>A0A345E5G7_9EURY</name>
<dbReference type="RefSeq" id="WP_114586566.1">
    <property type="nucleotide sequence ID" value="NZ_CP031150.1"/>
</dbReference>